<evidence type="ECO:0008006" key="2">
    <source>
        <dbReference type="Google" id="ProtNLM"/>
    </source>
</evidence>
<feature type="non-terminal residue" evidence="1">
    <location>
        <position position="202"/>
    </location>
</feature>
<dbReference type="InterPro" id="IPR021674">
    <property type="entry name" value="Phage_T4_Gp14_neck-protein"/>
</dbReference>
<accession>A0A382HXP2</accession>
<sequence length="202" mass="23216">MATNHYFNNFGTDTADQKLIENIIIESIQTYGIDVYYMPRTQVNTDSIFGEDRISKFEDARQIEMYIKSVDGFEGDGTFVSNFGLEVRDQITFTVARRRFQELQFEGDNRDKEPKEGDLVYFPLTESLFQIMHVQGYNTFYQTGALQTFDLVCELFEYADEAIDTGIDELDKIEREQSYSIKFTLGTGAGTFTVGEQVYQGS</sequence>
<dbReference type="AlphaFoldDB" id="A0A382HXP2"/>
<organism evidence="1">
    <name type="scientific">marine metagenome</name>
    <dbReference type="NCBI Taxonomy" id="408172"/>
    <lineage>
        <taxon>unclassified sequences</taxon>
        <taxon>metagenomes</taxon>
        <taxon>ecological metagenomes</taxon>
    </lineage>
</organism>
<proteinExistence type="predicted"/>
<dbReference type="EMBL" id="UINC01063759">
    <property type="protein sequence ID" value="SVB91727.1"/>
    <property type="molecule type" value="Genomic_DNA"/>
</dbReference>
<protein>
    <recommendedName>
        <fullName evidence="2">Neck protein</fullName>
    </recommendedName>
</protein>
<gene>
    <name evidence="1" type="ORF">METZ01_LOCUS244581</name>
</gene>
<name>A0A382HXP2_9ZZZZ</name>
<evidence type="ECO:0000313" key="1">
    <source>
        <dbReference type="EMBL" id="SVB91727.1"/>
    </source>
</evidence>
<dbReference type="Pfam" id="PF11649">
    <property type="entry name" value="T4_neck-protein"/>
    <property type="match status" value="1"/>
</dbReference>
<reference evidence="1" key="1">
    <citation type="submission" date="2018-05" db="EMBL/GenBank/DDBJ databases">
        <authorList>
            <person name="Lanie J.A."/>
            <person name="Ng W.-L."/>
            <person name="Kazmierczak K.M."/>
            <person name="Andrzejewski T.M."/>
            <person name="Davidsen T.M."/>
            <person name="Wayne K.J."/>
            <person name="Tettelin H."/>
            <person name="Glass J.I."/>
            <person name="Rusch D."/>
            <person name="Podicherti R."/>
            <person name="Tsui H.-C.T."/>
            <person name="Winkler M.E."/>
        </authorList>
    </citation>
    <scope>NUCLEOTIDE SEQUENCE</scope>
</reference>